<feature type="transmembrane region" description="Helical" evidence="8">
    <location>
        <begin position="156"/>
        <end position="177"/>
    </location>
</feature>
<dbReference type="AlphaFoldDB" id="A0A2T9Z7D2"/>
<feature type="transmembrane region" description="Helical" evidence="8">
    <location>
        <begin position="228"/>
        <end position="248"/>
    </location>
</feature>
<evidence type="ECO:0000256" key="7">
    <source>
        <dbReference type="ARBA" id="ARBA00023136"/>
    </source>
</evidence>
<accession>A0A2T9Z7D2</accession>
<feature type="transmembrane region" description="Helical" evidence="8">
    <location>
        <begin position="123"/>
        <end position="144"/>
    </location>
</feature>
<dbReference type="STRING" id="133381.A0A2T9Z7D2"/>
<evidence type="ECO:0000259" key="9">
    <source>
        <dbReference type="Pfam" id="PF01490"/>
    </source>
</evidence>
<keyword evidence="6 8" id="KW-1133">Transmembrane helix</keyword>
<keyword evidence="3" id="KW-0813">Transport</keyword>
<feature type="transmembrane region" description="Helical" evidence="8">
    <location>
        <begin position="362"/>
        <end position="384"/>
    </location>
</feature>
<organism evidence="10 11">
    <name type="scientific">Smittium megazygosporum</name>
    <dbReference type="NCBI Taxonomy" id="133381"/>
    <lineage>
        <taxon>Eukaryota</taxon>
        <taxon>Fungi</taxon>
        <taxon>Fungi incertae sedis</taxon>
        <taxon>Zoopagomycota</taxon>
        <taxon>Kickxellomycotina</taxon>
        <taxon>Harpellomycetes</taxon>
        <taxon>Harpellales</taxon>
        <taxon>Legeriomycetaceae</taxon>
        <taxon>Smittium</taxon>
    </lineage>
</organism>
<comment type="caution">
    <text evidence="10">The sequence shown here is derived from an EMBL/GenBank/DDBJ whole genome shotgun (WGS) entry which is preliminary data.</text>
</comment>
<reference evidence="10 11" key="1">
    <citation type="journal article" date="2018" name="MBio">
        <title>Comparative Genomics Reveals the Core Gene Toolbox for the Fungus-Insect Symbiosis.</title>
        <authorList>
            <person name="Wang Y."/>
            <person name="Stata M."/>
            <person name="Wang W."/>
            <person name="Stajich J.E."/>
            <person name="White M.M."/>
            <person name="Moncalvo J.M."/>
        </authorList>
    </citation>
    <scope>NUCLEOTIDE SEQUENCE [LARGE SCALE GENOMIC DNA]</scope>
    <source>
        <strain evidence="10 11">SC-DP-2</strain>
    </source>
</reference>
<dbReference type="PANTHER" id="PTHR22950">
    <property type="entry name" value="AMINO ACID TRANSPORTER"/>
    <property type="match status" value="1"/>
</dbReference>
<feature type="transmembrane region" description="Helical" evidence="8">
    <location>
        <begin position="336"/>
        <end position="356"/>
    </location>
</feature>
<evidence type="ECO:0000256" key="3">
    <source>
        <dbReference type="ARBA" id="ARBA00022448"/>
    </source>
</evidence>
<feature type="transmembrane region" description="Helical" evidence="8">
    <location>
        <begin position="424"/>
        <end position="445"/>
    </location>
</feature>
<keyword evidence="5" id="KW-0029">Amino-acid transport</keyword>
<evidence type="ECO:0000313" key="10">
    <source>
        <dbReference type="EMBL" id="PVV00452.1"/>
    </source>
</evidence>
<dbReference type="InterPro" id="IPR013057">
    <property type="entry name" value="AA_transpt_TM"/>
</dbReference>
<sequence>MPEIGLTPYQVGFNILNTIIGSGIIGLPYAIKEAGFWFGMLLLIAVGILCKTALEILILCGEKLNSFDFGANLEKTAGKSGRHLLNFALCINGFGSCITYLMISTDIMYPVLFPLTPTKYQVFLTRTNLMLLISAVFVLPLLFFKNLDPLSRFSTFSILLVPTVILILVLRAPTYFVSIPPLKIIGGNPVPAIGIIAFAMVCTQTSYQNYKGLRGPSPIKDWETASKFAIKFAVSVYTSFSLLGYLIFGMNSQPNILNNFAKDDAGANLARVLMAISIILTYPMQFYPTREILNSIIHLKLGKRSYQNTLDSARNEGLFSPSPAELEETSANSPNLLDNALSLVWFGSTVIVSILVTDLGVVYKLLGALSASLLAFILPSWMYLSMNSSYFNPEYPTESSQLIQQSQTLPRVLSRNNLDRNPEYFTVVSKFMFALGVFVLVIGTINTVLY</sequence>
<evidence type="ECO:0000256" key="8">
    <source>
        <dbReference type="SAM" id="Phobius"/>
    </source>
</evidence>
<keyword evidence="11" id="KW-1185">Reference proteome</keyword>
<evidence type="ECO:0000313" key="11">
    <source>
        <dbReference type="Proteomes" id="UP000245609"/>
    </source>
</evidence>
<comment type="subcellular location">
    <subcellularLocation>
        <location evidence="1">Membrane</location>
        <topology evidence="1">Multi-pass membrane protein</topology>
    </subcellularLocation>
</comment>
<gene>
    <name evidence="10" type="ORF">BB560_005165</name>
</gene>
<evidence type="ECO:0000256" key="6">
    <source>
        <dbReference type="ARBA" id="ARBA00022989"/>
    </source>
</evidence>
<feature type="transmembrane region" description="Helical" evidence="8">
    <location>
        <begin position="189"/>
        <end position="207"/>
    </location>
</feature>
<comment type="similarity">
    <text evidence="2">Belongs to the amino acid/polyamine transporter 2 family.</text>
</comment>
<dbReference type="EMBL" id="MBFS01001974">
    <property type="protein sequence ID" value="PVV00452.1"/>
    <property type="molecule type" value="Genomic_DNA"/>
</dbReference>
<feature type="transmembrane region" description="Helical" evidence="8">
    <location>
        <begin position="37"/>
        <end position="60"/>
    </location>
</feature>
<feature type="transmembrane region" description="Helical" evidence="8">
    <location>
        <begin position="12"/>
        <end position="31"/>
    </location>
</feature>
<dbReference type="OrthoDB" id="28208at2759"/>
<name>A0A2T9Z7D2_9FUNG</name>
<dbReference type="Proteomes" id="UP000245609">
    <property type="component" value="Unassembled WGS sequence"/>
</dbReference>
<evidence type="ECO:0000256" key="4">
    <source>
        <dbReference type="ARBA" id="ARBA00022692"/>
    </source>
</evidence>
<dbReference type="PANTHER" id="PTHR22950:SF458">
    <property type="entry name" value="SODIUM-COUPLED NEUTRAL AMINO ACID TRANSPORTER 11-RELATED"/>
    <property type="match status" value="1"/>
</dbReference>
<evidence type="ECO:0000256" key="5">
    <source>
        <dbReference type="ARBA" id="ARBA00022970"/>
    </source>
</evidence>
<dbReference type="Pfam" id="PF01490">
    <property type="entry name" value="Aa_trans"/>
    <property type="match status" value="1"/>
</dbReference>
<feature type="transmembrane region" description="Helical" evidence="8">
    <location>
        <begin position="84"/>
        <end position="103"/>
    </location>
</feature>
<protein>
    <recommendedName>
        <fullName evidence="9">Amino acid transporter transmembrane domain-containing protein</fullName>
    </recommendedName>
</protein>
<evidence type="ECO:0000256" key="2">
    <source>
        <dbReference type="ARBA" id="ARBA00008066"/>
    </source>
</evidence>
<dbReference type="GO" id="GO:0016020">
    <property type="term" value="C:membrane"/>
    <property type="evidence" value="ECO:0007669"/>
    <property type="project" value="UniProtKB-SubCell"/>
</dbReference>
<feature type="domain" description="Amino acid transporter transmembrane" evidence="9">
    <location>
        <begin position="7"/>
        <end position="392"/>
    </location>
</feature>
<dbReference type="GO" id="GO:0015179">
    <property type="term" value="F:L-amino acid transmembrane transporter activity"/>
    <property type="evidence" value="ECO:0007669"/>
    <property type="project" value="TreeGrafter"/>
</dbReference>
<proteinExistence type="inferred from homology"/>
<keyword evidence="4 8" id="KW-0812">Transmembrane</keyword>
<evidence type="ECO:0000256" key="1">
    <source>
        <dbReference type="ARBA" id="ARBA00004141"/>
    </source>
</evidence>
<keyword evidence="7 8" id="KW-0472">Membrane</keyword>